<dbReference type="GO" id="GO:0080120">
    <property type="term" value="P:CAAX-box protein maturation"/>
    <property type="evidence" value="ECO:0007669"/>
    <property type="project" value="UniProtKB-ARBA"/>
</dbReference>
<dbReference type="AlphaFoldDB" id="A0A370HF69"/>
<dbReference type="InterPro" id="IPR042150">
    <property type="entry name" value="MmRce1-like"/>
</dbReference>
<keyword evidence="1" id="KW-0812">Transmembrane</keyword>
<feature type="transmembrane region" description="Helical" evidence="1">
    <location>
        <begin position="212"/>
        <end position="229"/>
    </location>
</feature>
<keyword evidence="4" id="KW-1185">Reference proteome</keyword>
<keyword evidence="1" id="KW-0472">Membrane</keyword>
<evidence type="ECO:0000259" key="2">
    <source>
        <dbReference type="Pfam" id="PF02517"/>
    </source>
</evidence>
<dbReference type="Pfam" id="PF02517">
    <property type="entry name" value="Rce1-like"/>
    <property type="match status" value="1"/>
</dbReference>
<dbReference type="EMBL" id="QQAZ01000001">
    <property type="protein sequence ID" value="RDI55426.1"/>
    <property type="molecule type" value="Genomic_DNA"/>
</dbReference>
<evidence type="ECO:0000256" key="1">
    <source>
        <dbReference type="SAM" id="Phobius"/>
    </source>
</evidence>
<evidence type="ECO:0000313" key="4">
    <source>
        <dbReference type="Proteomes" id="UP000255355"/>
    </source>
</evidence>
<feature type="transmembrane region" description="Helical" evidence="1">
    <location>
        <begin position="50"/>
        <end position="71"/>
    </location>
</feature>
<proteinExistence type="predicted"/>
<feature type="transmembrane region" description="Helical" evidence="1">
    <location>
        <begin position="235"/>
        <end position="254"/>
    </location>
</feature>
<dbReference type="InterPro" id="IPR003675">
    <property type="entry name" value="Rce1/LyrA-like_dom"/>
</dbReference>
<sequence length="267" mass="27923">MDRMRTGPDFAVARVRPGVFLVLVAVLSVPFFVVGWLAPVVRVGAIAVPASAAMFVVPAVAAMILTAWPGGRTAAVALVARIIDRPLGPGRWYVVAVLVSPVVAVAADLVMRATGHGGPLPTSLVALPAVLAFTLIAATGEELGWTAYATDAIQRRHGPIWTGIVLGIFWGAWHLVPLLQAGHGAVWIGGWFAGTIAARVIIVALHDATGGVTAAILMHAMLNVAAAYTPHYDTASVAVLIGVFTTAVAVPFAAHSARFYRRHAELW</sequence>
<feature type="transmembrane region" description="Helical" evidence="1">
    <location>
        <begin position="92"/>
        <end position="113"/>
    </location>
</feature>
<evidence type="ECO:0000313" key="3">
    <source>
        <dbReference type="EMBL" id="RDI55426.1"/>
    </source>
</evidence>
<gene>
    <name evidence="3" type="ORF">DFR68_101259</name>
</gene>
<reference evidence="3 4" key="1">
    <citation type="submission" date="2018-07" db="EMBL/GenBank/DDBJ databases">
        <title>Genomic Encyclopedia of Type Strains, Phase IV (KMG-IV): sequencing the most valuable type-strain genomes for metagenomic binning, comparative biology and taxonomic classification.</title>
        <authorList>
            <person name="Goeker M."/>
        </authorList>
    </citation>
    <scope>NUCLEOTIDE SEQUENCE [LARGE SCALE GENOMIC DNA]</scope>
    <source>
        <strain evidence="3 4">DSM 44952</strain>
    </source>
</reference>
<protein>
    <recommendedName>
        <fullName evidence="2">CAAX prenyl protease 2/Lysostaphin resistance protein A-like domain-containing protein</fullName>
    </recommendedName>
</protein>
<keyword evidence="1" id="KW-1133">Transmembrane helix</keyword>
<dbReference type="PANTHER" id="PTHR35797:SF1">
    <property type="entry name" value="PROTEASE"/>
    <property type="match status" value="1"/>
</dbReference>
<name>A0A370HF69_9NOCA</name>
<feature type="transmembrane region" description="Helical" evidence="1">
    <location>
        <begin position="185"/>
        <end position="205"/>
    </location>
</feature>
<feature type="transmembrane region" description="Helical" evidence="1">
    <location>
        <begin position="125"/>
        <end position="148"/>
    </location>
</feature>
<feature type="transmembrane region" description="Helical" evidence="1">
    <location>
        <begin position="160"/>
        <end position="179"/>
    </location>
</feature>
<accession>A0A370HF69</accession>
<organism evidence="3 4">
    <name type="scientific">Nocardia mexicana</name>
    <dbReference type="NCBI Taxonomy" id="279262"/>
    <lineage>
        <taxon>Bacteria</taxon>
        <taxon>Bacillati</taxon>
        <taxon>Actinomycetota</taxon>
        <taxon>Actinomycetes</taxon>
        <taxon>Mycobacteriales</taxon>
        <taxon>Nocardiaceae</taxon>
        <taxon>Nocardia</taxon>
    </lineage>
</organism>
<dbReference type="GO" id="GO:0004175">
    <property type="term" value="F:endopeptidase activity"/>
    <property type="evidence" value="ECO:0007669"/>
    <property type="project" value="UniProtKB-ARBA"/>
</dbReference>
<feature type="transmembrane region" description="Helical" evidence="1">
    <location>
        <begin position="20"/>
        <end position="38"/>
    </location>
</feature>
<feature type="domain" description="CAAX prenyl protease 2/Lysostaphin resistance protein A-like" evidence="2">
    <location>
        <begin position="126"/>
        <end position="224"/>
    </location>
</feature>
<dbReference type="STRING" id="1210089.GCA_001613165_04547"/>
<dbReference type="Proteomes" id="UP000255355">
    <property type="component" value="Unassembled WGS sequence"/>
</dbReference>
<dbReference type="PANTHER" id="PTHR35797">
    <property type="entry name" value="PROTEASE-RELATED"/>
    <property type="match status" value="1"/>
</dbReference>
<comment type="caution">
    <text evidence="3">The sequence shown here is derived from an EMBL/GenBank/DDBJ whole genome shotgun (WGS) entry which is preliminary data.</text>
</comment>